<dbReference type="HOGENOM" id="CLU_3347038_0_0_6"/>
<dbReference type="AlphaFoldDB" id="V5F716"/>
<dbReference type="Proteomes" id="UP000030675">
    <property type="component" value="Unassembled WGS sequence"/>
</dbReference>
<proteinExistence type="predicted"/>
<gene>
    <name evidence="1" type="ORF">PLEI_3578</name>
</gene>
<dbReference type="EMBL" id="DF196821">
    <property type="protein sequence ID" value="GAD31913.1"/>
    <property type="molecule type" value="Genomic_DNA"/>
</dbReference>
<evidence type="ECO:0000313" key="1">
    <source>
        <dbReference type="EMBL" id="GAD31913.1"/>
    </source>
</evidence>
<accession>V5F716</accession>
<name>V5F716_PHOLE</name>
<sequence length="37" mass="4435">MTIEYFNSNKAKATHRQMKKQKDIENHLNSAFIQLQQ</sequence>
<protein>
    <submittedName>
        <fullName evidence="1">Uncharacterized protein</fullName>
    </submittedName>
</protein>
<evidence type="ECO:0000313" key="2">
    <source>
        <dbReference type="Proteomes" id="UP000030675"/>
    </source>
</evidence>
<reference evidence="2" key="1">
    <citation type="submission" date="2012-12" db="EMBL/GenBank/DDBJ databases">
        <title>Genome Sequence of Photobacterium leiognathi lrivu.4.1.</title>
        <authorList>
            <person name="Urbanczyk H."/>
            <person name="Ogura Y."/>
            <person name="Hayashi T."/>
            <person name="Dunlap P.V."/>
        </authorList>
    </citation>
    <scope>NUCLEOTIDE SEQUENCE [LARGE SCALE GENOMIC DNA]</scope>
    <source>
        <strain evidence="2">lrivu.4.1</strain>
    </source>
</reference>
<organism evidence="1 2">
    <name type="scientific">Photobacterium leiognathi lrivu.4.1</name>
    <dbReference type="NCBI Taxonomy" id="1248232"/>
    <lineage>
        <taxon>Bacteria</taxon>
        <taxon>Pseudomonadati</taxon>
        <taxon>Pseudomonadota</taxon>
        <taxon>Gammaproteobacteria</taxon>
        <taxon>Vibrionales</taxon>
        <taxon>Vibrionaceae</taxon>
        <taxon>Photobacterium</taxon>
    </lineage>
</organism>